<organism evidence="2 3">
    <name type="scientific">Dendrobium nobile</name>
    <name type="common">Orchid</name>
    <dbReference type="NCBI Taxonomy" id="94219"/>
    <lineage>
        <taxon>Eukaryota</taxon>
        <taxon>Viridiplantae</taxon>
        <taxon>Streptophyta</taxon>
        <taxon>Embryophyta</taxon>
        <taxon>Tracheophyta</taxon>
        <taxon>Spermatophyta</taxon>
        <taxon>Magnoliopsida</taxon>
        <taxon>Liliopsida</taxon>
        <taxon>Asparagales</taxon>
        <taxon>Orchidaceae</taxon>
        <taxon>Epidendroideae</taxon>
        <taxon>Malaxideae</taxon>
        <taxon>Dendrobiinae</taxon>
        <taxon>Dendrobium</taxon>
    </lineage>
</organism>
<evidence type="ECO:0000313" key="2">
    <source>
        <dbReference type="EMBL" id="KAI0502386.1"/>
    </source>
</evidence>
<comment type="caution">
    <text evidence="2">The sequence shown here is derived from an EMBL/GenBank/DDBJ whole genome shotgun (WGS) entry which is preliminary data.</text>
</comment>
<keyword evidence="1" id="KW-1133">Transmembrane helix</keyword>
<sequence length="90" mass="10556">MHNFLKFNLSTYCHPYIFHICSDGTSFLLVLYSKIIKAYVFTIISLIDVTAIISLILQVLTQSYLILQHFHHNIIIFFRSTHCKIHVITE</sequence>
<feature type="transmembrane region" description="Helical" evidence="1">
    <location>
        <begin position="38"/>
        <end position="60"/>
    </location>
</feature>
<dbReference type="AlphaFoldDB" id="A0A8T3B0Q4"/>
<keyword evidence="1" id="KW-0812">Transmembrane</keyword>
<dbReference type="Proteomes" id="UP000829196">
    <property type="component" value="Unassembled WGS sequence"/>
</dbReference>
<feature type="transmembrane region" description="Helical" evidence="1">
    <location>
        <begin position="12"/>
        <end position="32"/>
    </location>
</feature>
<evidence type="ECO:0000256" key="1">
    <source>
        <dbReference type="SAM" id="Phobius"/>
    </source>
</evidence>
<accession>A0A8T3B0Q4</accession>
<keyword evidence="1" id="KW-0472">Membrane</keyword>
<reference evidence="2" key="1">
    <citation type="journal article" date="2022" name="Front. Genet.">
        <title>Chromosome-Scale Assembly of the Dendrobium nobile Genome Provides Insights Into the Molecular Mechanism of the Biosynthesis of the Medicinal Active Ingredient of Dendrobium.</title>
        <authorList>
            <person name="Xu Q."/>
            <person name="Niu S.-C."/>
            <person name="Li K.-L."/>
            <person name="Zheng P.-J."/>
            <person name="Zhang X.-J."/>
            <person name="Jia Y."/>
            <person name="Liu Y."/>
            <person name="Niu Y.-X."/>
            <person name="Yu L.-H."/>
            <person name="Chen D.-F."/>
            <person name="Zhang G.-Q."/>
        </authorList>
    </citation>
    <scope>NUCLEOTIDE SEQUENCE</scope>
    <source>
        <tissue evidence="2">Leaf</tissue>
    </source>
</reference>
<gene>
    <name evidence="2" type="ORF">KFK09_017335</name>
</gene>
<protein>
    <submittedName>
        <fullName evidence="2">Uncharacterized protein</fullName>
    </submittedName>
</protein>
<proteinExistence type="predicted"/>
<name>A0A8T3B0Q4_DENNO</name>
<keyword evidence="3" id="KW-1185">Reference proteome</keyword>
<dbReference type="EMBL" id="JAGYWB010000012">
    <property type="protein sequence ID" value="KAI0502386.1"/>
    <property type="molecule type" value="Genomic_DNA"/>
</dbReference>
<evidence type="ECO:0000313" key="3">
    <source>
        <dbReference type="Proteomes" id="UP000829196"/>
    </source>
</evidence>